<proteinExistence type="predicted"/>
<dbReference type="Proteomes" id="UP000299102">
    <property type="component" value="Unassembled WGS sequence"/>
</dbReference>
<protein>
    <submittedName>
        <fullName evidence="1">Uncharacterized protein</fullName>
    </submittedName>
</protein>
<gene>
    <name evidence="1" type="ORF">EVAR_13205_1</name>
</gene>
<accession>A0A4C1TS43</accession>
<organism evidence="1 2">
    <name type="scientific">Eumeta variegata</name>
    <name type="common">Bagworm moth</name>
    <name type="synonym">Eumeta japonica</name>
    <dbReference type="NCBI Taxonomy" id="151549"/>
    <lineage>
        <taxon>Eukaryota</taxon>
        <taxon>Metazoa</taxon>
        <taxon>Ecdysozoa</taxon>
        <taxon>Arthropoda</taxon>
        <taxon>Hexapoda</taxon>
        <taxon>Insecta</taxon>
        <taxon>Pterygota</taxon>
        <taxon>Neoptera</taxon>
        <taxon>Endopterygota</taxon>
        <taxon>Lepidoptera</taxon>
        <taxon>Glossata</taxon>
        <taxon>Ditrysia</taxon>
        <taxon>Tineoidea</taxon>
        <taxon>Psychidae</taxon>
        <taxon>Oiketicinae</taxon>
        <taxon>Eumeta</taxon>
    </lineage>
</organism>
<reference evidence="1 2" key="1">
    <citation type="journal article" date="2019" name="Commun. Biol.">
        <title>The bagworm genome reveals a unique fibroin gene that provides high tensile strength.</title>
        <authorList>
            <person name="Kono N."/>
            <person name="Nakamura H."/>
            <person name="Ohtoshi R."/>
            <person name="Tomita M."/>
            <person name="Numata K."/>
            <person name="Arakawa K."/>
        </authorList>
    </citation>
    <scope>NUCLEOTIDE SEQUENCE [LARGE SCALE GENOMIC DNA]</scope>
</reference>
<comment type="caution">
    <text evidence="1">The sequence shown here is derived from an EMBL/GenBank/DDBJ whole genome shotgun (WGS) entry which is preliminary data.</text>
</comment>
<dbReference type="EMBL" id="BGZK01000082">
    <property type="protein sequence ID" value="GBP16820.1"/>
    <property type="molecule type" value="Genomic_DNA"/>
</dbReference>
<evidence type="ECO:0000313" key="1">
    <source>
        <dbReference type="EMBL" id="GBP16820.1"/>
    </source>
</evidence>
<sequence length="101" mass="11770">MRMKSEWNDNNGTTDGPSVRQFVKDLADCAVASYYLQYILRKKEMDTMNNLYSRGKRQVVGTKIIAAHRHWNCKRINQCVADLLDRNRISDEGEIDEEDES</sequence>
<name>A0A4C1TS43_EUMVA</name>
<dbReference type="AlphaFoldDB" id="A0A4C1TS43"/>
<keyword evidence="2" id="KW-1185">Reference proteome</keyword>
<evidence type="ECO:0000313" key="2">
    <source>
        <dbReference type="Proteomes" id="UP000299102"/>
    </source>
</evidence>